<keyword evidence="4" id="KW-1185">Reference proteome</keyword>
<dbReference type="Pfam" id="PF06722">
    <property type="entry name" value="EryCIII-like_C"/>
    <property type="match status" value="1"/>
</dbReference>
<accession>A0A927JA19</accession>
<dbReference type="SUPFAM" id="SSF53756">
    <property type="entry name" value="UDP-Glycosyltransferase/glycogen phosphorylase"/>
    <property type="match status" value="1"/>
</dbReference>
<evidence type="ECO:0000259" key="2">
    <source>
        <dbReference type="Pfam" id="PF06722"/>
    </source>
</evidence>
<dbReference type="InterPro" id="IPR050426">
    <property type="entry name" value="Glycosyltransferase_28"/>
</dbReference>
<dbReference type="InterPro" id="IPR010610">
    <property type="entry name" value="EryCIII-like_C"/>
</dbReference>
<evidence type="ECO:0000256" key="1">
    <source>
        <dbReference type="SAM" id="MobiDB-lite"/>
    </source>
</evidence>
<dbReference type="PANTHER" id="PTHR48050:SF13">
    <property type="entry name" value="STEROL 3-BETA-GLUCOSYLTRANSFERASE UGT80A2"/>
    <property type="match status" value="1"/>
</dbReference>
<dbReference type="CDD" id="cd03784">
    <property type="entry name" value="GT1_Gtf-like"/>
    <property type="match status" value="1"/>
</dbReference>
<reference evidence="3" key="1">
    <citation type="submission" date="2020-09" db="EMBL/GenBank/DDBJ databases">
        <title>Hoyosella lacisalsi sp. nov., a halotolerant actinobacterium isolated from soil of Lake Gudzhirganskoe.</title>
        <authorList>
            <person name="Yang Q."/>
            <person name="Guo P.Y."/>
            <person name="Liu S.W."/>
            <person name="Li F.N."/>
            <person name="Sun C.H."/>
        </authorList>
    </citation>
    <scope>NUCLEOTIDE SEQUENCE</scope>
    <source>
        <strain evidence="3">G463</strain>
    </source>
</reference>
<keyword evidence="3" id="KW-0808">Transferase</keyword>
<dbReference type="InterPro" id="IPR002213">
    <property type="entry name" value="UDP_glucos_trans"/>
</dbReference>
<dbReference type="PANTHER" id="PTHR48050">
    <property type="entry name" value="STEROL 3-BETA-GLUCOSYLTRANSFERASE"/>
    <property type="match status" value="1"/>
</dbReference>
<protein>
    <submittedName>
        <fullName evidence="3">Glycosyl transferase</fullName>
    </submittedName>
</protein>
<dbReference type="GO" id="GO:0008194">
    <property type="term" value="F:UDP-glycosyltransferase activity"/>
    <property type="evidence" value="ECO:0007669"/>
    <property type="project" value="InterPro"/>
</dbReference>
<feature type="domain" description="Erythromycin biosynthesis protein CIII-like C-terminal" evidence="2">
    <location>
        <begin position="290"/>
        <end position="379"/>
    </location>
</feature>
<feature type="region of interest" description="Disordered" evidence="1">
    <location>
        <begin position="158"/>
        <end position="183"/>
    </location>
</feature>
<gene>
    <name evidence="3" type="ORF">HT102_02805</name>
</gene>
<evidence type="ECO:0000313" key="4">
    <source>
        <dbReference type="Proteomes" id="UP000642993"/>
    </source>
</evidence>
<feature type="compositionally biased region" description="Basic residues" evidence="1">
    <location>
        <begin position="158"/>
        <end position="169"/>
    </location>
</feature>
<dbReference type="GO" id="GO:0017000">
    <property type="term" value="P:antibiotic biosynthetic process"/>
    <property type="evidence" value="ECO:0007669"/>
    <property type="project" value="UniProtKB-ARBA"/>
</dbReference>
<name>A0A927JA19_9ACTN</name>
<organism evidence="3 4">
    <name type="scientific">Lolliginicoccus lacisalsi</name>
    <dbReference type="NCBI Taxonomy" id="2742202"/>
    <lineage>
        <taxon>Bacteria</taxon>
        <taxon>Bacillati</taxon>
        <taxon>Actinomycetota</taxon>
        <taxon>Actinomycetes</taxon>
        <taxon>Mycobacteriales</taxon>
        <taxon>Hoyosellaceae</taxon>
        <taxon>Lolliginicoccus</taxon>
    </lineage>
</organism>
<comment type="caution">
    <text evidence="3">The sequence shown here is derived from an EMBL/GenBank/DDBJ whole genome shotgun (WGS) entry which is preliminary data.</text>
</comment>
<dbReference type="EMBL" id="JACYWE010000001">
    <property type="protein sequence ID" value="MBD8505419.1"/>
    <property type="molecule type" value="Genomic_DNA"/>
</dbReference>
<evidence type="ECO:0000313" key="3">
    <source>
        <dbReference type="EMBL" id="MBD8505419.1"/>
    </source>
</evidence>
<dbReference type="GO" id="GO:0016758">
    <property type="term" value="F:hexosyltransferase activity"/>
    <property type="evidence" value="ECO:0007669"/>
    <property type="project" value="UniProtKB-ARBA"/>
</dbReference>
<sequence length="395" mass="41209">MRIAVVAGPDPGHAFPAMALARHIAGSGSEAVVFTGTRWLDHARAAGLDARELPGLGRGAEDLDVDAGHRIHERAATMSTQLLPALNRLMPDLVVSDVITVAGGLAAERLGIPWAELSPHPLYLPSRGLPPVGSGLEPGTGLPGRARDTVLRALVARDRRRGQAQRARARASIGMPERDPGPRARLIATLPAMEVPRPDWPAHAHLVGPLVWEPASTDLPRPPGDGPLVMVSPSTASRGGVEGMIDAVIEALRGGGPPATPWRMVATVLGGQPRELPDWCVVGQGRQEPLLREAAVLVCGGGPGTLARALLAGTPMVIIPGEGDQRELAARAQRRGVAEIVRTNSDGDLDPAAVRAAIERVVGDPRYRAAAAEAARTASDVQDPLSVCEGVLARG</sequence>
<dbReference type="AlphaFoldDB" id="A0A927JA19"/>
<dbReference type="Proteomes" id="UP000642993">
    <property type="component" value="Unassembled WGS sequence"/>
</dbReference>
<dbReference type="Gene3D" id="3.40.50.2000">
    <property type="entry name" value="Glycogen Phosphorylase B"/>
    <property type="match status" value="2"/>
</dbReference>
<dbReference type="RefSeq" id="WP_192037859.1">
    <property type="nucleotide sequence ID" value="NZ_JACYWE010000001.1"/>
</dbReference>
<proteinExistence type="predicted"/>